<proteinExistence type="predicted"/>
<keyword evidence="2 4" id="KW-0472">Membrane</keyword>
<feature type="domain" description="OmpA-like" evidence="5">
    <location>
        <begin position="545"/>
        <end position="664"/>
    </location>
</feature>
<sequence>MLGTPSIVFSNINKIAYYKNHKELQQIELYENTKQWNKYYPALYQYVSNFGIDNFLNQGVAGKTPKYDIANQKKVNEALSRLYDTSQLSDFEKDYFLLGDMSLLWRLARTAHYNGDKQLAKEVYRLILKHFRGNIEEALSRYNNLILYERPLYADLEDYYRLIEKRLLVDTLMSSRKVLTKMGSSINTSADDYGVSIGGKNDQYLIYTSLKAQEAITPSMEMSDAPLPKPVENLYISEKDPQGEWMDAAPLDSINSEYNEGSSFISKDGRSLYFVRCHAPEGKGDCDIYVSKKQRDGSWGKPKNLGSEVNSPLWDSHPALNATEDTLFFSSSRPGGFGGTDLWYSIKDRKGKWSKAQNLGPLINTMKNEVSPYQHSAYDVLYFSSDGHLFNFGGFDIFKVYRQEEQYLEPKNIGPLVNGKGDEFYFAIDAESKLLYFAKSDNPGKPNMDIYSFPLPMGAKPNSTVRFSGRVVEPTTGKVFEGTVTVIDLHEGVEVAPKKIREDGSFDFELIDQRQYLLIVEGDNFFKIEELFYMDGPMEKELEAVDTNRTITFKSIDFESNSADLKPDMENNLHLIIEFLQANPHYHLKVIGHTDSDGSSFNNMRLSEQRAYAIRDYLLAYGNFSSERVLAEGKGDTEPIIANPQTPEDKRINRRVEFKLFTLDSKQ</sequence>
<accession>A0ABP9D1S5</accession>
<name>A0ABP9D1S5_9BACT</name>
<dbReference type="Gene3D" id="3.30.1330.60">
    <property type="entry name" value="OmpA-like domain"/>
    <property type="match status" value="1"/>
</dbReference>
<dbReference type="InterPro" id="IPR006664">
    <property type="entry name" value="OMP_bac"/>
</dbReference>
<evidence type="ECO:0000259" key="5">
    <source>
        <dbReference type="PROSITE" id="PS51123"/>
    </source>
</evidence>
<dbReference type="Pfam" id="PF07676">
    <property type="entry name" value="PD40"/>
    <property type="match status" value="1"/>
</dbReference>
<protein>
    <submittedName>
        <fullName evidence="6">OmpA family protein</fullName>
    </submittedName>
</protein>
<evidence type="ECO:0000256" key="2">
    <source>
        <dbReference type="ARBA" id="ARBA00023136"/>
    </source>
</evidence>
<dbReference type="Pfam" id="PF00691">
    <property type="entry name" value="OmpA"/>
    <property type="match status" value="1"/>
</dbReference>
<comment type="caution">
    <text evidence="6">The sequence shown here is derived from an EMBL/GenBank/DDBJ whole genome shotgun (WGS) entry which is preliminary data.</text>
</comment>
<dbReference type="InterPro" id="IPR011659">
    <property type="entry name" value="WD40"/>
</dbReference>
<evidence type="ECO:0000313" key="7">
    <source>
        <dbReference type="Proteomes" id="UP001500298"/>
    </source>
</evidence>
<dbReference type="PRINTS" id="PR01021">
    <property type="entry name" value="OMPADOMAIN"/>
</dbReference>
<organism evidence="6 7">
    <name type="scientific">Algivirga pacifica</name>
    <dbReference type="NCBI Taxonomy" id="1162670"/>
    <lineage>
        <taxon>Bacteria</taxon>
        <taxon>Pseudomonadati</taxon>
        <taxon>Bacteroidota</taxon>
        <taxon>Cytophagia</taxon>
        <taxon>Cytophagales</taxon>
        <taxon>Flammeovirgaceae</taxon>
        <taxon>Algivirga</taxon>
    </lineage>
</organism>
<dbReference type="PROSITE" id="PS51123">
    <property type="entry name" value="OMPA_2"/>
    <property type="match status" value="1"/>
</dbReference>
<reference evidence="7" key="1">
    <citation type="journal article" date="2019" name="Int. J. Syst. Evol. Microbiol.">
        <title>The Global Catalogue of Microorganisms (GCM) 10K type strain sequencing project: providing services to taxonomists for standard genome sequencing and annotation.</title>
        <authorList>
            <consortium name="The Broad Institute Genomics Platform"/>
            <consortium name="The Broad Institute Genome Sequencing Center for Infectious Disease"/>
            <person name="Wu L."/>
            <person name="Ma J."/>
        </authorList>
    </citation>
    <scope>NUCLEOTIDE SEQUENCE [LARGE SCALE GENOMIC DNA]</scope>
    <source>
        <strain evidence="7">JCM 18326</strain>
    </source>
</reference>
<dbReference type="Proteomes" id="UP001500298">
    <property type="component" value="Unassembled WGS sequence"/>
</dbReference>
<evidence type="ECO:0000256" key="4">
    <source>
        <dbReference type="PROSITE-ProRule" id="PRU00473"/>
    </source>
</evidence>
<dbReference type="InterPro" id="IPR006665">
    <property type="entry name" value="OmpA-like"/>
</dbReference>
<dbReference type="PANTHER" id="PTHR30329:SF21">
    <property type="entry name" value="LIPOPROTEIN YIAD-RELATED"/>
    <property type="match status" value="1"/>
</dbReference>
<evidence type="ECO:0000313" key="6">
    <source>
        <dbReference type="EMBL" id="GAA4820897.1"/>
    </source>
</evidence>
<dbReference type="CDD" id="cd07185">
    <property type="entry name" value="OmpA_C-like"/>
    <property type="match status" value="1"/>
</dbReference>
<gene>
    <name evidence="6" type="ORF">GCM10023331_01540</name>
</gene>
<comment type="subcellular location">
    <subcellularLocation>
        <location evidence="1">Cell outer membrane</location>
    </subcellularLocation>
</comment>
<evidence type="ECO:0000256" key="1">
    <source>
        <dbReference type="ARBA" id="ARBA00004442"/>
    </source>
</evidence>
<dbReference type="SUPFAM" id="SSF82171">
    <property type="entry name" value="DPP6 N-terminal domain-like"/>
    <property type="match status" value="1"/>
</dbReference>
<dbReference type="EMBL" id="BAABJX010000004">
    <property type="protein sequence ID" value="GAA4820897.1"/>
    <property type="molecule type" value="Genomic_DNA"/>
</dbReference>
<dbReference type="InterPro" id="IPR050330">
    <property type="entry name" value="Bact_OuterMem_StrucFunc"/>
</dbReference>
<keyword evidence="7" id="KW-1185">Reference proteome</keyword>
<dbReference type="InterPro" id="IPR036737">
    <property type="entry name" value="OmpA-like_sf"/>
</dbReference>
<evidence type="ECO:0000256" key="3">
    <source>
        <dbReference type="ARBA" id="ARBA00023237"/>
    </source>
</evidence>
<dbReference type="SUPFAM" id="SSF103088">
    <property type="entry name" value="OmpA-like"/>
    <property type="match status" value="1"/>
</dbReference>
<keyword evidence="3" id="KW-0998">Cell outer membrane</keyword>
<dbReference type="PANTHER" id="PTHR30329">
    <property type="entry name" value="STATOR ELEMENT OF FLAGELLAR MOTOR COMPLEX"/>
    <property type="match status" value="1"/>
</dbReference>